<organism evidence="4 6">
    <name type="scientific">Methylovulum psychrotolerans</name>
    <dbReference type="NCBI Taxonomy" id="1704499"/>
    <lineage>
        <taxon>Bacteria</taxon>
        <taxon>Pseudomonadati</taxon>
        <taxon>Pseudomonadota</taxon>
        <taxon>Gammaproteobacteria</taxon>
        <taxon>Methylococcales</taxon>
        <taxon>Methylococcaceae</taxon>
        <taxon>Methylovulum</taxon>
    </lineage>
</organism>
<dbReference type="GO" id="GO:0042834">
    <property type="term" value="F:peptidoglycan binding"/>
    <property type="evidence" value="ECO:0007669"/>
    <property type="project" value="InterPro"/>
</dbReference>
<dbReference type="InterPro" id="IPR052521">
    <property type="entry name" value="Cell_div_SPOR-domain"/>
</dbReference>
<dbReference type="Proteomes" id="UP000197019">
    <property type="component" value="Chromosome"/>
</dbReference>
<reference evidence="5 7" key="2">
    <citation type="submission" date="2017-11" db="EMBL/GenBank/DDBJ databases">
        <title>Draft Genome Sequence of Methylobacter psychrotolerans Sph1T, an Obligate Methanotroph from Low-Temperature Environments.</title>
        <authorList>
            <person name="Oshkin I.Y."/>
            <person name="Miroshnikov K."/>
            <person name="Belova S.E."/>
            <person name="Korzhenkov A."/>
            <person name="Toshchakov S.V."/>
            <person name="Dedysh S.N."/>
        </authorList>
    </citation>
    <scope>NUCLEOTIDE SEQUENCE [LARGE SCALE GENOMIC DNA]</scope>
    <source>
        <strain evidence="5 7">Sph1</strain>
    </source>
</reference>
<feature type="domain" description="SPOR" evidence="3">
    <location>
        <begin position="126"/>
        <end position="213"/>
    </location>
</feature>
<evidence type="ECO:0000313" key="6">
    <source>
        <dbReference type="Proteomes" id="UP000197019"/>
    </source>
</evidence>
<dbReference type="KEGG" id="mpsy:CEK71_18645"/>
<sequence length="219" mass="24135">MAKDYKHRGTIKKKSPSSKRVITRWQGLLVGALVFAFIAFLAYLKLTSPKEPPPSYVAGNNTAAGTGTTATATDPKKGTAAAVPETKEPPKPKPPHFEFYTVLPDKEVVVPDYELKTRVREERIGKAKDAKYVMQVGSFQTFKEADQLRAKLALMGIASKVDKAKIDGVTTHRVKLGPFTQMKSVNDIRLRLKTMGANVIVTEMAPTKPVVQTPQRRSQ</sequence>
<feature type="region of interest" description="Disordered" evidence="1">
    <location>
        <begin position="57"/>
        <end position="95"/>
    </location>
</feature>
<dbReference type="AlphaFoldDB" id="A0A1Z4C313"/>
<evidence type="ECO:0000256" key="2">
    <source>
        <dbReference type="SAM" id="Phobius"/>
    </source>
</evidence>
<keyword evidence="2" id="KW-0472">Membrane</keyword>
<dbReference type="GO" id="GO:0030428">
    <property type="term" value="C:cell septum"/>
    <property type="evidence" value="ECO:0007669"/>
    <property type="project" value="TreeGrafter"/>
</dbReference>
<feature type="transmembrane region" description="Helical" evidence="2">
    <location>
        <begin position="21"/>
        <end position="44"/>
    </location>
</feature>
<evidence type="ECO:0000313" key="4">
    <source>
        <dbReference type="EMBL" id="ASF47923.1"/>
    </source>
</evidence>
<proteinExistence type="predicted"/>
<protein>
    <submittedName>
        <fullName evidence="4">Sporulation protein</fullName>
    </submittedName>
</protein>
<dbReference type="EMBL" id="CP022129">
    <property type="protein sequence ID" value="ASF47923.1"/>
    <property type="molecule type" value="Genomic_DNA"/>
</dbReference>
<evidence type="ECO:0000313" key="5">
    <source>
        <dbReference type="EMBL" id="POZ52403.1"/>
    </source>
</evidence>
<dbReference type="EMBL" id="PGFZ01000003">
    <property type="protein sequence ID" value="POZ52403.1"/>
    <property type="molecule type" value="Genomic_DNA"/>
</dbReference>
<dbReference type="Proteomes" id="UP000237423">
    <property type="component" value="Unassembled WGS sequence"/>
</dbReference>
<dbReference type="InterPro" id="IPR036680">
    <property type="entry name" value="SPOR-like_sf"/>
</dbReference>
<keyword evidence="6" id="KW-1185">Reference proteome</keyword>
<reference evidence="4 6" key="1">
    <citation type="submission" date="2017-06" db="EMBL/GenBank/DDBJ databases">
        <title>Genome Sequencing of the methanotroph Methylovulum psychrotolerants str. HV10-M2 isolated from a high-altitude environment.</title>
        <authorList>
            <person name="Mateos-Rivera A."/>
        </authorList>
    </citation>
    <scope>NUCLEOTIDE SEQUENCE [LARGE SCALE GENOMIC DNA]</scope>
    <source>
        <strain evidence="4 6">HV10_M2</strain>
    </source>
</reference>
<dbReference type="InterPro" id="IPR007730">
    <property type="entry name" value="SPOR-like_dom"/>
</dbReference>
<feature type="compositionally biased region" description="Low complexity" evidence="1">
    <location>
        <begin position="58"/>
        <end position="84"/>
    </location>
</feature>
<dbReference type="Gene3D" id="3.30.70.1070">
    <property type="entry name" value="Sporulation related repeat"/>
    <property type="match status" value="1"/>
</dbReference>
<dbReference type="Pfam" id="PF05036">
    <property type="entry name" value="SPOR"/>
    <property type="match status" value="1"/>
</dbReference>
<name>A0A1Z4C313_9GAMM</name>
<keyword evidence="2" id="KW-1133">Transmembrane helix</keyword>
<gene>
    <name evidence="5" type="ORF">AADEFJLK_01885</name>
    <name evidence="4" type="ORF">CEK71_18645</name>
</gene>
<dbReference type="PANTHER" id="PTHR38687:SF1">
    <property type="entry name" value="CELL DIVISION PROTEIN DEDD"/>
    <property type="match status" value="1"/>
</dbReference>
<evidence type="ECO:0000259" key="3">
    <source>
        <dbReference type="PROSITE" id="PS51724"/>
    </source>
</evidence>
<dbReference type="OrthoDB" id="8558195at2"/>
<dbReference type="SUPFAM" id="SSF110997">
    <property type="entry name" value="Sporulation related repeat"/>
    <property type="match status" value="1"/>
</dbReference>
<dbReference type="RefSeq" id="WP_088620793.1">
    <property type="nucleotide sequence ID" value="NZ_CP022129.1"/>
</dbReference>
<dbReference type="PANTHER" id="PTHR38687">
    <property type="entry name" value="CELL DIVISION PROTEIN DEDD-RELATED"/>
    <property type="match status" value="1"/>
</dbReference>
<dbReference type="GO" id="GO:0032153">
    <property type="term" value="C:cell division site"/>
    <property type="evidence" value="ECO:0007669"/>
    <property type="project" value="TreeGrafter"/>
</dbReference>
<evidence type="ECO:0000256" key="1">
    <source>
        <dbReference type="SAM" id="MobiDB-lite"/>
    </source>
</evidence>
<evidence type="ECO:0000313" key="7">
    <source>
        <dbReference type="Proteomes" id="UP000237423"/>
    </source>
</evidence>
<dbReference type="GO" id="GO:0032506">
    <property type="term" value="P:cytokinetic process"/>
    <property type="evidence" value="ECO:0007669"/>
    <property type="project" value="TreeGrafter"/>
</dbReference>
<keyword evidence="2" id="KW-0812">Transmembrane</keyword>
<dbReference type="PROSITE" id="PS51724">
    <property type="entry name" value="SPOR"/>
    <property type="match status" value="1"/>
</dbReference>
<accession>A0A1Z4C313</accession>